<protein>
    <submittedName>
        <fullName evidence="2">Uncharacterized protein</fullName>
    </submittedName>
</protein>
<name>A0ABX2E7D2_9FLAO</name>
<keyword evidence="1" id="KW-0812">Transmembrane</keyword>
<reference evidence="2 3" key="1">
    <citation type="journal article" date="2015" name="Int. J. Syst. Evol. Microbiol.">
        <title>Winogradskyella litoriviva sp. nov., isolated from coastal seawater.</title>
        <authorList>
            <person name="Nedashkovskaya O.I."/>
            <person name="Kukhlevskiy A.D."/>
            <person name="Zhukova N.V."/>
            <person name="Kim S.J."/>
            <person name="Rhee S.K."/>
            <person name="Mikhailov V.V."/>
        </authorList>
    </citation>
    <scope>NUCLEOTIDE SEQUENCE [LARGE SCALE GENOMIC DNA]</scope>
    <source>
        <strain evidence="2 3">KMM6491</strain>
    </source>
</reference>
<dbReference type="EMBL" id="JABRWQ010000006">
    <property type="protein sequence ID" value="NRD24378.1"/>
    <property type="molecule type" value="Genomic_DNA"/>
</dbReference>
<evidence type="ECO:0000313" key="3">
    <source>
        <dbReference type="Proteomes" id="UP000805085"/>
    </source>
</evidence>
<evidence type="ECO:0000256" key="1">
    <source>
        <dbReference type="SAM" id="Phobius"/>
    </source>
</evidence>
<keyword evidence="3" id="KW-1185">Reference proteome</keyword>
<evidence type="ECO:0000313" key="2">
    <source>
        <dbReference type="EMBL" id="NRD24378.1"/>
    </source>
</evidence>
<proteinExistence type="predicted"/>
<keyword evidence="1" id="KW-1133">Transmembrane helix</keyword>
<sequence>MRNNILGGLVIFFVVVTCLLMLDDITSRNEVNFSYKKIEVEQKVEQPKDLAVIDKEE</sequence>
<accession>A0ABX2E7D2</accession>
<dbReference type="RefSeq" id="WP_173302030.1">
    <property type="nucleotide sequence ID" value="NZ_JABRWQ010000006.1"/>
</dbReference>
<gene>
    <name evidence="2" type="ORF">HNV10_14055</name>
</gene>
<feature type="transmembrane region" description="Helical" evidence="1">
    <location>
        <begin position="6"/>
        <end position="22"/>
    </location>
</feature>
<comment type="caution">
    <text evidence="2">The sequence shown here is derived from an EMBL/GenBank/DDBJ whole genome shotgun (WGS) entry which is preliminary data.</text>
</comment>
<keyword evidence="1" id="KW-0472">Membrane</keyword>
<organism evidence="2 3">
    <name type="scientific">Winogradskyella litoriviva</name>
    <dbReference type="NCBI Taxonomy" id="1220182"/>
    <lineage>
        <taxon>Bacteria</taxon>
        <taxon>Pseudomonadati</taxon>
        <taxon>Bacteroidota</taxon>
        <taxon>Flavobacteriia</taxon>
        <taxon>Flavobacteriales</taxon>
        <taxon>Flavobacteriaceae</taxon>
        <taxon>Winogradskyella</taxon>
    </lineage>
</organism>
<dbReference type="Proteomes" id="UP000805085">
    <property type="component" value="Unassembled WGS sequence"/>
</dbReference>